<evidence type="ECO:0000313" key="8">
    <source>
        <dbReference type="EMBL" id="KON84322.1"/>
    </source>
</evidence>
<dbReference type="GeneID" id="42309515"/>
<reference evidence="8 10" key="1">
    <citation type="submission" date="2015-07" db="EMBL/GenBank/DDBJ databases">
        <title>Fjat-14205 dsm 2895.</title>
        <authorList>
            <person name="Liu B."/>
            <person name="Wang J."/>
            <person name="Zhu Y."/>
            <person name="Liu G."/>
            <person name="Chen Q."/>
            <person name="Chen Z."/>
            <person name="Lan J."/>
            <person name="Che J."/>
            <person name="Ge C."/>
            <person name="Shi H."/>
            <person name="Pan Z."/>
            <person name="Liu X."/>
        </authorList>
    </citation>
    <scope>NUCLEOTIDE SEQUENCE [LARGE SCALE GENOMIC DNA]</scope>
    <source>
        <strain evidence="8 10">DSM 2895</strain>
    </source>
</reference>
<dbReference type="EMBL" id="FNED01000008">
    <property type="protein sequence ID" value="SDI85571.1"/>
    <property type="molecule type" value="Genomic_DNA"/>
</dbReference>
<protein>
    <submittedName>
        <fullName evidence="8">Multidrug transporter</fullName>
    </submittedName>
    <submittedName>
        <fullName evidence="9">Putative efflux protein, MATE family</fullName>
    </submittedName>
</protein>
<dbReference type="CDD" id="cd13138">
    <property type="entry name" value="MATE_yoeA_like"/>
    <property type="match status" value="1"/>
</dbReference>
<dbReference type="PATRIC" id="fig|47500.8.peg.6573"/>
<feature type="transmembrane region" description="Helical" evidence="7">
    <location>
        <begin position="95"/>
        <end position="117"/>
    </location>
</feature>
<feature type="transmembrane region" description="Helical" evidence="7">
    <location>
        <begin position="137"/>
        <end position="158"/>
    </location>
</feature>
<feature type="transmembrane region" description="Helical" evidence="7">
    <location>
        <begin position="50"/>
        <end position="74"/>
    </location>
</feature>
<evidence type="ECO:0000256" key="3">
    <source>
        <dbReference type="ARBA" id="ARBA00022475"/>
    </source>
</evidence>
<evidence type="ECO:0000256" key="6">
    <source>
        <dbReference type="ARBA" id="ARBA00023136"/>
    </source>
</evidence>
<dbReference type="AlphaFoldDB" id="A0A0D1YAU2"/>
<dbReference type="GO" id="GO:0015297">
    <property type="term" value="F:antiporter activity"/>
    <property type="evidence" value="ECO:0007669"/>
    <property type="project" value="InterPro"/>
</dbReference>
<dbReference type="PANTHER" id="PTHR43549">
    <property type="entry name" value="MULTIDRUG RESISTANCE PROTEIN YPNP-RELATED"/>
    <property type="match status" value="1"/>
</dbReference>
<dbReference type="GO" id="GO:0042910">
    <property type="term" value="F:xenobiotic transmembrane transporter activity"/>
    <property type="evidence" value="ECO:0007669"/>
    <property type="project" value="InterPro"/>
</dbReference>
<keyword evidence="10" id="KW-1185">Reference proteome</keyword>
<evidence type="ECO:0000256" key="5">
    <source>
        <dbReference type="ARBA" id="ARBA00022989"/>
    </source>
</evidence>
<comment type="subcellular location">
    <subcellularLocation>
        <location evidence="1">Cell membrane</location>
        <topology evidence="1">Multi-pass membrane protein</topology>
    </subcellularLocation>
</comment>
<feature type="transmembrane region" description="Helical" evidence="7">
    <location>
        <begin position="413"/>
        <end position="433"/>
    </location>
</feature>
<proteinExistence type="predicted"/>
<dbReference type="STRING" id="47500.AF333_30805"/>
<dbReference type="PANTHER" id="PTHR43549:SF3">
    <property type="entry name" value="MULTIDRUG RESISTANCE PROTEIN YPNP-RELATED"/>
    <property type="match status" value="1"/>
</dbReference>
<dbReference type="EMBL" id="LGUG01000013">
    <property type="protein sequence ID" value="KON84322.1"/>
    <property type="molecule type" value="Genomic_DNA"/>
</dbReference>
<dbReference type="NCBIfam" id="TIGR00797">
    <property type="entry name" value="matE"/>
    <property type="match status" value="1"/>
</dbReference>
<evidence type="ECO:0000313" key="9">
    <source>
        <dbReference type="EMBL" id="SDI85571.1"/>
    </source>
</evidence>
<evidence type="ECO:0000256" key="1">
    <source>
        <dbReference type="ARBA" id="ARBA00004651"/>
    </source>
</evidence>
<organism evidence="8 10">
    <name type="scientific">Aneurinibacillus migulanus</name>
    <name type="common">Bacillus migulanus</name>
    <dbReference type="NCBI Taxonomy" id="47500"/>
    <lineage>
        <taxon>Bacteria</taxon>
        <taxon>Bacillati</taxon>
        <taxon>Bacillota</taxon>
        <taxon>Bacilli</taxon>
        <taxon>Bacillales</taxon>
        <taxon>Paenibacillaceae</taxon>
        <taxon>Aneurinibacillus group</taxon>
        <taxon>Aneurinibacillus</taxon>
    </lineage>
</organism>
<name>A0A0D1YAU2_ANEMI</name>
<dbReference type="InterPro" id="IPR048279">
    <property type="entry name" value="MdtK-like"/>
</dbReference>
<dbReference type="GO" id="GO:0005886">
    <property type="term" value="C:plasma membrane"/>
    <property type="evidence" value="ECO:0007669"/>
    <property type="project" value="UniProtKB-SubCell"/>
</dbReference>
<dbReference type="Pfam" id="PF01554">
    <property type="entry name" value="MatE"/>
    <property type="match status" value="2"/>
</dbReference>
<feature type="transmembrane region" description="Helical" evidence="7">
    <location>
        <begin position="195"/>
        <end position="215"/>
    </location>
</feature>
<reference evidence="9 11" key="2">
    <citation type="submission" date="2016-10" db="EMBL/GenBank/DDBJ databases">
        <authorList>
            <person name="de Groot N.N."/>
        </authorList>
    </citation>
    <scope>NUCLEOTIDE SEQUENCE [LARGE SCALE GENOMIC DNA]</scope>
    <source>
        <strain evidence="9 11">DSM 2895</strain>
    </source>
</reference>
<accession>A0A0D1YAU2</accession>
<feature type="transmembrane region" description="Helical" evidence="7">
    <location>
        <begin position="282"/>
        <end position="299"/>
    </location>
</feature>
<dbReference type="InterPro" id="IPR052031">
    <property type="entry name" value="Membrane_Transporter-Flippase"/>
</dbReference>
<evidence type="ECO:0000313" key="11">
    <source>
        <dbReference type="Proteomes" id="UP000182836"/>
    </source>
</evidence>
<evidence type="ECO:0000256" key="7">
    <source>
        <dbReference type="SAM" id="Phobius"/>
    </source>
</evidence>
<dbReference type="InterPro" id="IPR002528">
    <property type="entry name" value="MATE_fam"/>
</dbReference>
<keyword evidence="6 7" id="KW-0472">Membrane</keyword>
<evidence type="ECO:0000256" key="2">
    <source>
        <dbReference type="ARBA" id="ARBA00022448"/>
    </source>
</evidence>
<dbReference type="PIRSF" id="PIRSF006603">
    <property type="entry name" value="DinF"/>
    <property type="match status" value="1"/>
</dbReference>
<evidence type="ECO:0000313" key="10">
    <source>
        <dbReference type="Proteomes" id="UP000037269"/>
    </source>
</evidence>
<sequence length="447" mass="48863">MASRNVDFTEGNIMRQMIAFSLPIFLTNVLQTSYQFIDSLWVGNLLGSDALASVSVSATIVFTMLSFIIGMNGATLTILAQRRGARDEDGMKESLNAFVVVFALLSVGIGIVGYFLSPYILTLIQTPAAIHELATQYLQVNFIGIVFLFGYNFIGTVLRALGDSRTPIRFVFIAVILNAVLDPLFIAYFDMGVVGAAVATVLSQGFSFIYALIYTQRKGKIPFMRPHIPSKMYAITIFRLGIPAGLQMMVISGGMMAIMSVVNTFGEDVVAGFGASQRMDNLIMLPIVTLGSAINSMAGQNIGAGKWERVSGIARSGITLIVGLSLAIAVLVYISAPWLLSLFVDNPNSIAFGTMYLTTVCFFYPFLGINFVLNGIIRGAGGMMQILILNFISFWVLRYPLTALFSEWIGDQGIAYGMGASFIISALFAGAYYRFGRWREIRVLQRR</sequence>
<keyword evidence="3" id="KW-1003">Cell membrane</keyword>
<feature type="transmembrane region" description="Helical" evidence="7">
    <location>
        <begin position="350"/>
        <end position="373"/>
    </location>
</feature>
<keyword evidence="4 7" id="KW-0812">Transmembrane</keyword>
<feature type="transmembrane region" description="Helical" evidence="7">
    <location>
        <begin position="236"/>
        <end position="262"/>
    </location>
</feature>
<dbReference type="Proteomes" id="UP000037269">
    <property type="component" value="Unassembled WGS sequence"/>
</dbReference>
<evidence type="ECO:0000256" key="4">
    <source>
        <dbReference type="ARBA" id="ARBA00022692"/>
    </source>
</evidence>
<dbReference type="Proteomes" id="UP000182836">
    <property type="component" value="Unassembled WGS sequence"/>
</dbReference>
<dbReference type="OrthoDB" id="9776324at2"/>
<feature type="transmembrane region" description="Helical" evidence="7">
    <location>
        <begin position="380"/>
        <end position="401"/>
    </location>
</feature>
<gene>
    <name evidence="8" type="ORF">AF333_30805</name>
    <name evidence="9" type="ORF">SAMN04487909_108180</name>
</gene>
<keyword evidence="2" id="KW-0813">Transport</keyword>
<keyword evidence="5 7" id="KW-1133">Transmembrane helix</keyword>
<feature type="transmembrane region" description="Helical" evidence="7">
    <location>
        <begin position="170"/>
        <end position="189"/>
    </location>
</feature>
<feature type="transmembrane region" description="Helical" evidence="7">
    <location>
        <begin position="320"/>
        <end position="344"/>
    </location>
</feature>
<dbReference type="RefSeq" id="WP_043065798.1">
    <property type="nucleotide sequence ID" value="NZ_BJOA01000103.1"/>
</dbReference>